<comment type="caution">
    <text evidence="9">The sequence shown here is derived from an EMBL/GenBank/DDBJ whole genome shotgun (WGS) entry which is preliminary data.</text>
</comment>
<dbReference type="Proteomes" id="UP001171916">
    <property type="component" value="Unassembled WGS sequence"/>
</dbReference>
<dbReference type="Pfam" id="PF01032">
    <property type="entry name" value="FecCD"/>
    <property type="match status" value="1"/>
</dbReference>
<evidence type="ECO:0000256" key="7">
    <source>
        <dbReference type="ARBA" id="ARBA00023136"/>
    </source>
</evidence>
<feature type="transmembrane region" description="Helical" evidence="8">
    <location>
        <begin position="286"/>
        <end position="309"/>
    </location>
</feature>
<evidence type="ECO:0000313" key="9">
    <source>
        <dbReference type="EMBL" id="MDN3205554.1"/>
    </source>
</evidence>
<dbReference type="InterPro" id="IPR000522">
    <property type="entry name" value="ABC_transptr_permease_BtuC"/>
</dbReference>
<dbReference type="RefSeq" id="WP_290002147.1">
    <property type="nucleotide sequence ID" value="NZ_JAUEPH010000007.1"/>
</dbReference>
<dbReference type="SUPFAM" id="SSF81345">
    <property type="entry name" value="ABC transporter involved in vitamin B12 uptake, BtuC"/>
    <property type="match status" value="1"/>
</dbReference>
<dbReference type="InterPro" id="IPR037294">
    <property type="entry name" value="ABC_BtuC-like"/>
</dbReference>
<dbReference type="Gene3D" id="1.10.3470.10">
    <property type="entry name" value="ABC transporter involved in vitamin B12 uptake, BtuC"/>
    <property type="match status" value="1"/>
</dbReference>
<feature type="transmembrane region" description="Helical" evidence="8">
    <location>
        <begin position="91"/>
        <end position="113"/>
    </location>
</feature>
<comment type="similarity">
    <text evidence="2">Belongs to the binding-protein-dependent transport system permease family. FecCD subfamily.</text>
</comment>
<keyword evidence="10" id="KW-1185">Reference proteome</keyword>
<feature type="transmembrane region" description="Helical" evidence="8">
    <location>
        <begin position="6"/>
        <end position="26"/>
    </location>
</feature>
<reference evidence="9" key="1">
    <citation type="submission" date="2023-06" db="EMBL/GenBank/DDBJ databases">
        <title>Robiginitalea aurantiacus sp. nov. and Algoriphagus sediminis sp. nov., isolated from coastal sediment.</title>
        <authorList>
            <person name="Zhou Z.Y."/>
            <person name="An J."/>
            <person name="Jia Y.W."/>
            <person name="Du Z.J."/>
        </authorList>
    </citation>
    <scope>NUCLEOTIDE SEQUENCE</scope>
    <source>
        <strain evidence="9">C2-7</strain>
    </source>
</reference>
<evidence type="ECO:0000256" key="2">
    <source>
        <dbReference type="ARBA" id="ARBA00007935"/>
    </source>
</evidence>
<feature type="transmembrane region" description="Helical" evidence="8">
    <location>
        <begin position="153"/>
        <end position="178"/>
    </location>
</feature>
<proteinExistence type="inferred from homology"/>
<evidence type="ECO:0000313" key="10">
    <source>
        <dbReference type="Proteomes" id="UP001171916"/>
    </source>
</evidence>
<name>A0ABT7YGA0_9BACT</name>
<gene>
    <name evidence="9" type="ORF">QVH07_15440</name>
</gene>
<evidence type="ECO:0000256" key="6">
    <source>
        <dbReference type="ARBA" id="ARBA00022989"/>
    </source>
</evidence>
<evidence type="ECO:0000256" key="5">
    <source>
        <dbReference type="ARBA" id="ARBA00022692"/>
    </source>
</evidence>
<evidence type="ECO:0000256" key="8">
    <source>
        <dbReference type="SAM" id="Phobius"/>
    </source>
</evidence>
<organism evidence="9 10">
    <name type="scientific">Algoriphagus sediminis</name>
    <dbReference type="NCBI Taxonomy" id="3057113"/>
    <lineage>
        <taxon>Bacteria</taxon>
        <taxon>Pseudomonadati</taxon>
        <taxon>Bacteroidota</taxon>
        <taxon>Cytophagia</taxon>
        <taxon>Cytophagales</taxon>
        <taxon>Cyclobacteriaceae</taxon>
        <taxon>Algoriphagus</taxon>
    </lineage>
</organism>
<feature type="transmembrane region" description="Helical" evidence="8">
    <location>
        <begin position="242"/>
        <end position="274"/>
    </location>
</feature>
<accession>A0ABT7YGA0</accession>
<evidence type="ECO:0000256" key="1">
    <source>
        <dbReference type="ARBA" id="ARBA00004651"/>
    </source>
</evidence>
<keyword evidence="6 8" id="KW-1133">Transmembrane helix</keyword>
<feature type="transmembrane region" description="Helical" evidence="8">
    <location>
        <begin position="315"/>
        <end position="334"/>
    </location>
</feature>
<keyword evidence="4" id="KW-1003">Cell membrane</keyword>
<dbReference type="PANTHER" id="PTHR30472">
    <property type="entry name" value="FERRIC ENTEROBACTIN TRANSPORT SYSTEM PERMEASE PROTEIN"/>
    <property type="match status" value="1"/>
</dbReference>
<feature type="transmembrane region" description="Helical" evidence="8">
    <location>
        <begin position="59"/>
        <end position="79"/>
    </location>
</feature>
<sequence>MTRSTLWLFFGGIVILLFGFLLNISYGSISIPFSEIISGLISNDWEKESTRQIVLNFRFPKALVAILAGIGLSVSGLQMQTFFRNPLAGPYVLGISSGAGLGVAFLMLLGSAFGMMSDGAVFSPWSIVIAGSLGGALVLLLVSLVAWRVKDGMTLLIVGLMFGAGVSAIISVLSYFAGAEALKLFTIWGMGSLGGMSWAQVYALSGMLALGLIPVITSVKAYNGMLLGERYAQSMGIDPIRLRWLMIISTGILAGSITAFCGPIAFVGIAVPHLARIVWKTADHKVLFVASSITGALLLLLCDTVSQLPGMAESLPINAVTSLIGAPVVIGLVIRKNFSKEF</sequence>
<dbReference type="EMBL" id="JAUEPH010000007">
    <property type="protein sequence ID" value="MDN3205554.1"/>
    <property type="molecule type" value="Genomic_DNA"/>
</dbReference>
<evidence type="ECO:0000256" key="3">
    <source>
        <dbReference type="ARBA" id="ARBA00022448"/>
    </source>
</evidence>
<feature type="transmembrane region" description="Helical" evidence="8">
    <location>
        <begin position="125"/>
        <end position="147"/>
    </location>
</feature>
<dbReference type="PANTHER" id="PTHR30472:SF41">
    <property type="entry name" value="TRANSPORT SYSTEM PERMEASE PROTEIN"/>
    <property type="match status" value="1"/>
</dbReference>
<evidence type="ECO:0000256" key="4">
    <source>
        <dbReference type="ARBA" id="ARBA00022475"/>
    </source>
</evidence>
<keyword evidence="5 8" id="KW-0812">Transmembrane</keyword>
<feature type="transmembrane region" description="Helical" evidence="8">
    <location>
        <begin position="199"/>
        <end position="222"/>
    </location>
</feature>
<protein>
    <submittedName>
        <fullName evidence="9">Iron ABC transporter permease</fullName>
    </submittedName>
</protein>
<keyword evidence="3" id="KW-0813">Transport</keyword>
<comment type="subcellular location">
    <subcellularLocation>
        <location evidence="1">Cell membrane</location>
        <topology evidence="1">Multi-pass membrane protein</topology>
    </subcellularLocation>
</comment>
<keyword evidence="7 8" id="KW-0472">Membrane</keyword>
<dbReference type="CDD" id="cd06550">
    <property type="entry name" value="TM_ABC_iron-siderophores_like"/>
    <property type="match status" value="1"/>
</dbReference>